<dbReference type="PANTHER" id="PTHR11468:SF3">
    <property type="entry name" value="GLYCOGEN PHOSPHORYLASE, LIVER FORM"/>
    <property type="match status" value="1"/>
</dbReference>
<dbReference type="EMBL" id="JAVDXZ010000001">
    <property type="protein sequence ID" value="MDR7329666.1"/>
    <property type="molecule type" value="Genomic_DNA"/>
</dbReference>
<organism evidence="11 12">
    <name type="scientific">Corynebacterium guangdongense</name>
    <dbReference type="NCBI Taxonomy" id="1783348"/>
    <lineage>
        <taxon>Bacteria</taxon>
        <taxon>Bacillati</taxon>
        <taxon>Actinomycetota</taxon>
        <taxon>Actinomycetes</taxon>
        <taxon>Mycobacteriales</taxon>
        <taxon>Corynebacteriaceae</taxon>
        <taxon>Corynebacterium</taxon>
    </lineage>
</organism>
<name>A0ABU1ZXM4_9CORY</name>
<evidence type="ECO:0000313" key="12">
    <source>
        <dbReference type="Proteomes" id="UP001180840"/>
    </source>
</evidence>
<keyword evidence="7 9" id="KW-0119">Carbohydrate metabolism</keyword>
<evidence type="ECO:0000256" key="6">
    <source>
        <dbReference type="ARBA" id="ARBA00022898"/>
    </source>
</evidence>
<feature type="compositionally biased region" description="Low complexity" evidence="10">
    <location>
        <begin position="806"/>
        <end position="817"/>
    </location>
</feature>
<dbReference type="GO" id="GO:0004645">
    <property type="term" value="F:1,4-alpha-oligoglucan phosphorylase activity"/>
    <property type="evidence" value="ECO:0007669"/>
    <property type="project" value="UniProtKB-EC"/>
</dbReference>
<feature type="compositionally biased region" description="Basic residues" evidence="10">
    <location>
        <begin position="853"/>
        <end position="873"/>
    </location>
</feature>
<proteinExistence type="inferred from homology"/>
<dbReference type="InterPro" id="IPR011833">
    <property type="entry name" value="Glycg_phsphrylas"/>
</dbReference>
<evidence type="ECO:0000313" key="11">
    <source>
        <dbReference type="EMBL" id="MDR7329666.1"/>
    </source>
</evidence>
<evidence type="ECO:0000256" key="4">
    <source>
        <dbReference type="ARBA" id="ARBA00022676"/>
    </source>
</evidence>
<gene>
    <name evidence="11" type="ORF">J2S39_001342</name>
</gene>
<protein>
    <recommendedName>
        <fullName evidence="9">Alpha-1,4 glucan phosphorylase</fullName>
        <ecNumber evidence="9">2.4.1.1</ecNumber>
    </recommendedName>
</protein>
<keyword evidence="6 9" id="KW-0663">Pyridoxal phosphate</keyword>
<dbReference type="PANTHER" id="PTHR11468">
    <property type="entry name" value="GLYCOGEN PHOSPHORYLASE"/>
    <property type="match status" value="1"/>
</dbReference>
<dbReference type="Gene3D" id="3.40.50.2000">
    <property type="entry name" value="Glycogen Phosphorylase B"/>
    <property type="match status" value="2"/>
</dbReference>
<dbReference type="Pfam" id="PF00343">
    <property type="entry name" value="Phosphorylase"/>
    <property type="match status" value="1"/>
</dbReference>
<feature type="compositionally biased region" description="Low complexity" evidence="10">
    <location>
        <begin position="836"/>
        <end position="847"/>
    </location>
</feature>
<reference evidence="11" key="1">
    <citation type="submission" date="2023-07" db="EMBL/GenBank/DDBJ databases">
        <title>Sequencing the genomes of 1000 actinobacteria strains.</title>
        <authorList>
            <person name="Klenk H.-P."/>
        </authorList>
    </citation>
    <scope>NUCLEOTIDE SEQUENCE</scope>
    <source>
        <strain evidence="11">DSM 107476</strain>
    </source>
</reference>
<evidence type="ECO:0000256" key="10">
    <source>
        <dbReference type="SAM" id="MobiDB-lite"/>
    </source>
</evidence>
<comment type="cofactor">
    <cofactor evidence="2 9">
        <name>pyridoxal 5'-phosphate</name>
        <dbReference type="ChEBI" id="CHEBI:597326"/>
    </cofactor>
</comment>
<evidence type="ECO:0000256" key="7">
    <source>
        <dbReference type="ARBA" id="ARBA00023277"/>
    </source>
</evidence>
<evidence type="ECO:0000256" key="3">
    <source>
        <dbReference type="ARBA" id="ARBA00006047"/>
    </source>
</evidence>
<dbReference type="SUPFAM" id="SSF53756">
    <property type="entry name" value="UDP-Glycosyltransferase/glycogen phosphorylase"/>
    <property type="match status" value="1"/>
</dbReference>
<comment type="function">
    <text evidence="9">Allosteric enzyme that catalyzes the rate-limiting step in glycogen catabolism, the phosphorolytic cleavage of glycogen to produce glucose-1-phosphate, and plays a central role in maintaining cellular and organismal glucose homeostasis.</text>
</comment>
<evidence type="ECO:0000256" key="8">
    <source>
        <dbReference type="ARBA" id="ARBA00025174"/>
    </source>
</evidence>
<feature type="region of interest" description="Disordered" evidence="10">
    <location>
        <begin position="806"/>
        <end position="873"/>
    </location>
</feature>
<feature type="compositionally biased region" description="Basic residues" evidence="10">
    <location>
        <begin position="818"/>
        <end position="835"/>
    </location>
</feature>
<comment type="catalytic activity">
    <reaction evidence="1 9">
        <text>[(1-&gt;4)-alpha-D-glucosyl](n) + phosphate = [(1-&gt;4)-alpha-D-glucosyl](n-1) + alpha-D-glucose 1-phosphate</text>
        <dbReference type="Rhea" id="RHEA:41732"/>
        <dbReference type="Rhea" id="RHEA-COMP:9584"/>
        <dbReference type="Rhea" id="RHEA-COMP:9586"/>
        <dbReference type="ChEBI" id="CHEBI:15444"/>
        <dbReference type="ChEBI" id="CHEBI:43474"/>
        <dbReference type="ChEBI" id="CHEBI:58601"/>
        <dbReference type="EC" id="2.4.1.1"/>
    </reaction>
</comment>
<keyword evidence="5 9" id="KW-0808">Transferase</keyword>
<comment type="function">
    <text evidence="8">Phosphorylase is an important allosteric enzyme in carbohydrate metabolism. Enzymes from different sources differ in their regulatory mechanisms and in their natural substrates. However, all known phosphorylases share catalytic and structural properties.</text>
</comment>
<dbReference type="Proteomes" id="UP001180840">
    <property type="component" value="Unassembled WGS sequence"/>
</dbReference>
<dbReference type="NCBIfam" id="TIGR02093">
    <property type="entry name" value="P_ylase"/>
    <property type="match status" value="1"/>
</dbReference>
<keyword evidence="4 9" id="KW-0328">Glycosyltransferase</keyword>
<evidence type="ECO:0000256" key="1">
    <source>
        <dbReference type="ARBA" id="ARBA00001275"/>
    </source>
</evidence>
<dbReference type="CDD" id="cd04300">
    <property type="entry name" value="GT35_Glycogen_Phosphorylase"/>
    <property type="match status" value="1"/>
</dbReference>
<dbReference type="PROSITE" id="PS00102">
    <property type="entry name" value="PHOSPHORYLASE"/>
    <property type="match status" value="1"/>
</dbReference>
<evidence type="ECO:0000256" key="2">
    <source>
        <dbReference type="ARBA" id="ARBA00001933"/>
    </source>
</evidence>
<dbReference type="EC" id="2.4.1.1" evidence="9"/>
<accession>A0ABU1ZXM4</accession>
<dbReference type="PIRSF" id="PIRSF000460">
    <property type="entry name" value="Pprylas_GlgP"/>
    <property type="match status" value="1"/>
</dbReference>
<sequence length="873" mass="98737">MALNYSQKVDGHVRAAAGTVSESATNRKFWFGLSRSVIDEIAENWHKTRHTYAAARQQHYFSAEFLMGRALLNNLTNLGRVEEASAAAADLGHNLVDVLEAENDAALGNGGLGRLAACFLDSAVTQNLPVTGYGLLYRYGLFRQEFQNGFQVEHPDPWREDGNPFTIRRNRQRLRVNFDDMIVQAIPYDMPITGYGTDNVGTLRLWKAEPLEEFDYDAFNSQRFTEAIIERERVNDICRVLYPNDTSYEGKKLRVRQQYFFTSASLQQMVNNYVTHHGEDLSDFAKYNSIQLNDTHPVLAIPELMRLLMDEHGMGWEQAWEIVTETFAYTNHTVLTEALETWEISIFQSMFWRIWEIIAEIDRRFRLDMAGRGLEQQVINRMAPVANGSVHMAWIACYASFSINGVAAIHSEIIKRDTLRDWSALWPEKFNNKTNGVTPRRWLRMINPGLSDLLTRLVGSDGWVTDLDGLKELRPYENDEKVLRELIDIKRANKVKFAEWIRERQGVEVDPDSIFDTQIKRLHEYKRQLLNALYILDLYFRIKDGERDVPKRTFVFGAKAAPGYVRAKAVIKLINTIGDLVNNDPDTRDIIRVVFIENYNVSPAEKIIPATDVSEQISLAGKEASGTGNMKFMMNGALTLGTMDGANVEIVDAVGEDNAYIFGVRVEGLDEAFAEYSPHQVYESVPGLKRVLDAFDDGTLDDHGTGMFHDLKNSILHGYGVHANDVYYVLGDFADYRETRDRMARDYFEDPMNWARMCWVNICESGRFSSDRTINDYATETWKLEPAPISATAAPLRERVVAAVKKVAPAKQSTAKKTTAKKTTAKKSTAKKTTAKKSTSETAPTEKAAAKKSAAKKTTAKKTTAKKSTGGKK</sequence>
<evidence type="ECO:0000256" key="9">
    <source>
        <dbReference type="RuleBase" id="RU000587"/>
    </source>
</evidence>
<comment type="caution">
    <text evidence="11">The sequence shown here is derived from an EMBL/GenBank/DDBJ whole genome shotgun (WGS) entry which is preliminary data.</text>
</comment>
<comment type="similarity">
    <text evidence="3 9">Belongs to the glycogen phosphorylase family.</text>
</comment>
<dbReference type="InterPro" id="IPR000811">
    <property type="entry name" value="Glyco_trans_35"/>
</dbReference>
<dbReference type="InterPro" id="IPR035090">
    <property type="entry name" value="Pyridoxal_P_attach_site"/>
</dbReference>
<evidence type="ECO:0000256" key="5">
    <source>
        <dbReference type="ARBA" id="ARBA00022679"/>
    </source>
</evidence>
<keyword evidence="12" id="KW-1185">Reference proteome</keyword>